<dbReference type="InterPro" id="IPR016024">
    <property type="entry name" value="ARM-type_fold"/>
</dbReference>
<sequence length="1091" mass="120902">MANAPNASRQRHHRHHRGTAQRRIESDDSSRRQPGTRLPKESTSLKRNSLSAASADIQDTRDDLLRILGQAKELSASRSRESGEIQEFSQVSSSSNFLPLRRRGNRTYIRSSFEQTVQQKLAQACLSLSTEATEDVDLLAKVVFFLFNSDLVKVSAISSPHLNPVEALCKFFISAFDYETTQRTTQSETATDDSDTIDTVADTTGRLKVDIMRAMSAALFENGSYVKDSLQDIFRVIITSVNTTQRQDQPELRRMALNCMANLVHKTGSLYSSLHERMYEVLLSNLTSTSQYESDTLSGPPSAARRRDRGSERKLISSALRALHFLMQEDKSIATRSMAPLMGVICRFMFFTSESWNNHAVSSTIPSTLNVRVIQPSSYASHLTTASFNKPRGASGNIAPLLDNSELSYISYRNIQSSDSEYSDSETGVHQAQRRQHDGKVRLNALMCLQALARAAPKQLQPHWPKFLTSSTSAPMTASSHKAPSLITLVSSDPISNVRSAACVVLGNILESSKQYLAMAEESTVQSGTKSQTGLLALSERVGVVTRELHEGMATAMNGVDNSVDQSIVVQMIKCCSSIVANCNYDKMRPGLCLLLFKSTKRFLDSGEPLLQAGTLFFLTALLSNTSAQTDLKENVLLRSATSNDEISVFLSRLLEFVENLQVSTVVRLEAWNTLQAIAQFYFDVVQTIWPRLDAALGSGANTDDIRLRSAGLLFLEEYSKSGATASCPSSAEWWQDVMERHILKAFSEENPSIKALGCDCISHLSSDAFNGLSNRLEMSIMSLVLGTALDENAVARAAACRTIGMFILFPSLREDSTHILDMATTVLDLCQDTNMNVRVRASWAVGNLCDALVLLKTRGLEHVLDEVLTLALWTKIMKTALLICQDHEKLKSNGIRAIGGLLRVTFEGILERERHSLVKDAIYTLIKHMEQGSLKGRWNACYAMQNVLLNPDFPIGSTAGTSYALDSDMVSWTRDVYDALLQAIRQSRNFKVRINACAALTMPKTRAKYGDQAMMRKMVQVLMAEMQSLDADQGDHEFGEFQYRGQLETKILRCLDHLLQLTGGVASLELELDPLLRQRIVASRPEVTTT</sequence>
<proteinExistence type="predicted"/>
<evidence type="ECO:0000313" key="3">
    <source>
        <dbReference type="EMBL" id="KAG0315621.1"/>
    </source>
</evidence>
<evidence type="ECO:0000313" key="4">
    <source>
        <dbReference type="Proteomes" id="UP000738325"/>
    </source>
</evidence>
<dbReference type="InterPro" id="IPR025283">
    <property type="entry name" value="DUF4042"/>
</dbReference>
<keyword evidence="4" id="KW-1185">Reference proteome</keyword>
<feature type="compositionally biased region" description="Basic and acidic residues" evidence="1">
    <location>
        <begin position="22"/>
        <end position="31"/>
    </location>
</feature>
<feature type="region of interest" description="Disordered" evidence="1">
    <location>
        <begin position="1"/>
        <end position="53"/>
    </location>
</feature>
<dbReference type="SUPFAM" id="SSF48371">
    <property type="entry name" value="ARM repeat"/>
    <property type="match status" value="2"/>
</dbReference>
<dbReference type="Proteomes" id="UP000738325">
    <property type="component" value="Unassembled WGS sequence"/>
</dbReference>
<dbReference type="AlphaFoldDB" id="A0A9P6UPV7"/>
<dbReference type="Pfam" id="PF13251">
    <property type="entry name" value="DUF4042"/>
    <property type="match status" value="1"/>
</dbReference>
<evidence type="ECO:0000256" key="1">
    <source>
        <dbReference type="SAM" id="MobiDB-lite"/>
    </source>
</evidence>
<feature type="compositionally biased region" description="Basic residues" evidence="1">
    <location>
        <begin position="9"/>
        <end position="20"/>
    </location>
</feature>
<dbReference type="PANTHER" id="PTHR13366:SF0">
    <property type="entry name" value="HEAT REPEAT-CONTAINING PROTEIN 6"/>
    <property type="match status" value="1"/>
</dbReference>
<feature type="region of interest" description="Disordered" evidence="1">
    <location>
        <begin position="291"/>
        <end position="311"/>
    </location>
</feature>
<organism evidence="3 4">
    <name type="scientific">Dissophora globulifera</name>
    <dbReference type="NCBI Taxonomy" id="979702"/>
    <lineage>
        <taxon>Eukaryota</taxon>
        <taxon>Fungi</taxon>
        <taxon>Fungi incertae sedis</taxon>
        <taxon>Mucoromycota</taxon>
        <taxon>Mortierellomycotina</taxon>
        <taxon>Mortierellomycetes</taxon>
        <taxon>Mortierellales</taxon>
        <taxon>Mortierellaceae</taxon>
        <taxon>Dissophora</taxon>
    </lineage>
</organism>
<comment type="caution">
    <text evidence="3">The sequence shown here is derived from an EMBL/GenBank/DDBJ whole genome shotgun (WGS) entry which is preliminary data.</text>
</comment>
<dbReference type="PANTHER" id="PTHR13366">
    <property type="entry name" value="MALARIA ANTIGEN-RELATED"/>
    <property type="match status" value="1"/>
</dbReference>
<dbReference type="InterPro" id="IPR011989">
    <property type="entry name" value="ARM-like"/>
</dbReference>
<dbReference type="OrthoDB" id="422637at2759"/>
<dbReference type="Gene3D" id="1.25.10.10">
    <property type="entry name" value="Leucine-rich Repeat Variant"/>
    <property type="match status" value="2"/>
</dbReference>
<reference evidence="3" key="1">
    <citation type="journal article" date="2020" name="Fungal Divers.">
        <title>Resolving the Mortierellaceae phylogeny through synthesis of multi-gene phylogenetics and phylogenomics.</title>
        <authorList>
            <person name="Vandepol N."/>
            <person name="Liber J."/>
            <person name="Desiro A."/>
            <person name="Na H."/>
            <person name="Kennedy M."/>
            <person name="Barry K."/>
            <person name="Grigoriev I.V."/>
            <person name="Miller A.N."/>
            <person name="O'Donnell K."/>
            <person name="Stajich J.E."/>
            <person name="Bonito G."/>
        </authorList>
    </citation>
    <scope>NUCLEOTIDE SEQUENCE</scope>
    <source>
        <strain evidence="3">REB-010B</strain>
    </source>
</reference>
<accession>A0A9P6UPV7</accession>
<name>A0A9P6UPV7_9FUNG</name>
<protein>
    <submittedName>
        <fullName evidence="3">HEAT repeat-containing protein 6</fullName>
    </submittedName>
</protein>
<feature type="domain" description="DUF4042" evidence="2">
    <location>
        <begin position="440"/>
        <end position="627"/>
    </location>
</feature>
<gene>
    <name evidence="3" type="primary">HEATR6</name>
    <name evidence="3" type="ORF">BGZ99_007349</name>
</gene>
<evidence type="ECO:0000259" key="2">
    <source>
        <dbReference type="Pfam" id="PF13251"/>
    </source>
</evidence>
<dbReference type="EMBL" id="JAAAIP010000526">
    <property type="protein sequence ID" value="KAG0315621.1"/>
    <property type="molecule type" value="Genomic_DNA"/>
</dbReference>
<dbReference type="InterPro" id="IPR052107">
    <property type="entry name" value="HEAT6"/>
</dbReference>